<reference evidence="1 2" key="1">
    <citation type="submission" date="2019-01" db="EMBL/GenBank/DDBJ databases">
        <title>Genome sequencing of strain DFW100M-13.</title>
        <authorList>
            <person name="Heo J."/>
            <person name="Kim S.-J."/>
            <person name="Kim J.-S."/>
            <person name="Hong S.-B."/>
            <person name="Kwon S.-W."/>
        </authorList>
    </citation>
    <scope>NUCLEOTIDE SEQUENCE [LARGE SCALE GENOMIC DNA]</scope>
    <source>
        <strain evidence="1 2">DFW100M-13</strain>
    </source>
</reference>
<dbReference type="AlphaFoldDB" id="A0A4P6EGP8"/>
<gene>
    <name evidence="1" type="ORF">ET475_16970</name>
</gene>
<dbReference type="OrthoDB" id="5402478at2"/>
<dbReference type="Gene3D" id="3.30.530.20">
    <property type="match status" value="1"/>
</dbReference>
<keyword evidence="2" id="KW-1185">Reference proteome</keyword>
<dbReference type="InterPro" id="IPR023393">
    <property type="entry name" value="START-like_dom_sf"/>
</dbReference>
<dbReference type="EMBL" id="CP035494">
    <property type="protein sequence ID" value="QAY61485.1"/>
    <property type="molecule type" value="Genomic_DNA"/>
</dbReference>
<proteinExistence type="predicted"/>
<organism evidence="1 2">
    <name type="scientific">Microbacterium protaetiae</name>
    <dbReference type="NCBI Taxonomy" id="2509458"/>
    <lineage>
        <taxon>Bacteria</taxon>
        <taxon>Bacillati</taxon>
        <taxon>Actinomycetota</taxon>
        <taxon>Actinomycetes</taxon>
        <taxon>Micrococcales</taxon>
        <taxon>Microbacteriaceae</taxon>
        <taxon>Microbacterium</taxon>
    </lineage>
</organism>
<protein>
    <recommendedName>
        <fullName evidence="3">SRPBCC family protein</fullName>
    </recommendedName>
</protein>
<dbReference type="Proteomes" id="UP000293995">
    <property type="component" value="Chromosome"/>
</dbReference>
<evidence type="ECO:0000313" key="2">
    <source>
        <dbReference type="Proteomes" id="UP000293995"/>
    </source>
</evidence>
<name>A0A4P6EGP8_9MICO</name>
<evidence type="ECO:0008006" key="3">
    <source>
        <dbReference type="Google" id="ProtNLM"/>
    </source>
</evidence>
<dbReference type="RefSeq" id="WP_129393017.1">
    <property type="nucleotide sequence ID" value="NZ_CP035494.1"/>
</dbReference>
<dbReference type="SUPFAM" id="SSF55961">
    <property type="entry name" value="Bet v1-like"/>
    <property type="match status" value="1"/>
</dbReference>
<evidence type="ECO:0000313" key="1">
    <source>
        <dbReference type="EMBL" id="QAY61485.1"/>
    </source>
</evidence>
<dbReference type="KEGG" id="mprt:ET475_16970"/>
<accession>A0A4P6EGP8</accession>
<sequence length="151" mass="16860">MGVAYAFETRWSLPAEPSRCWQELERMLREGAVAWWPGVRVEPAPVIARPGAACTLVVRSPLGYRLRTRVRITAVDAGRRLAADADGDLSGRGSIDVWAVEAGCILHFRWDVTTRRPWMNALAPFLHPMFRAAHDRVMVRGERGLRAVLAG</sequence>